<organism evidence="1 2">
    <name type="scientific">Blepharisma stoltei</name>
    <dbReference type="NCBI Taxonomy" id="1481888"/>
    <lineage>
        <taxon>Eukaryota</taxon>
        <taxon>Sar</taxon>
        <taxon>Alveolata</taxon>
        <taxon>Ciliophora</taxon>
        <taxon>Postciliodesmatophora</taxon>
        <taxon>Heterotrichea</taxon>
        <taxon>Heterotrichida</taxon>
        <taxon>Blepharismidae</taxon>
        <taxon>Blepharisma</taxon>
    </lineage>
</organism>
<sequence length="170" mass="19974">MIEIYWYHFTIGISTKSNCNIMGIIQTKKKVHLNSDLEEKPSSPDFLKARKAHYKNEYVLAKKALKKSHHCESDPDLDEYQRLPQRKASFVEPTDAHDEESKSVFFEKFTKKTQVEEFTYAKKELIRLDPKLLVSPLCKDNGGERKRLSLDNLLYESSDIKRRYSENIIE</sequence>
<gene>
    <name evidence="1" type="ORF">BSTOLATCC_MIC40576</name>
</gene>
<evidence type="ECO:0000313" key="2">
    <source>
        <dbReference type="Proteomes" id="UP001162131"/>
    </source>
</evidence>
<evidence type="ECO:0000313" key="1">
    <source>
        <dbReference type="EMBL" id="CAG9326142.1"/>
    </source>
</evidence>
<dbReference type="EMBL" id="CAJZBQ010000040">
    <property type="protein sequence ID" value="CAG9326142.1"/>
    <property type="molecule type" value="Genomic_DNA"/>
</dbReference>
<comment type="caution">
    <text evidence="1">The sequence shown here is derived from an EMBL/GenBank/DDBJ whole genome shotgun (WGS) entry which is preliminary data.</text>
</comment>
<proteinExistence type="predicted"/>
<protein>
    <submittedName>
        <fullName evidence="1">Uncharacterized protein</fullName>
    </submittedName>
</protein>
<accession>A0AAU9JFX3</accession>
<name>A0AAU9JFX3_9CILI</name>
<dbReference type="AlphaFoldDB" id="A0AAU9JFX3"/>
<reference evidence="1" key="1">
    <citation type="submission" date="2021-09" db="EMBL/GenBank/DDBJ databases">
        <authorList>
            <consortium name="AG Swart"/>
            <person name="Singh M."/>
            <person name="Singh A."/>
            <person name="Seah K."/>
            <person name="Emmerich C."/>
        </authorList>
    </citation>
    <scope>NUCLEOTIDE SEQUENCE</scope>
    <source>
        <strain evidence="1">ATCC30299</strain>
    </source>
</reference>
<keyword evidence="2" id="KW-1185">Reference proteome</keyword>
<dbReference type="Proteomes" id="UP001162131">
    <property type="component" value="Unassembled WGS sequence"/>
</dbReference>